<evidence type="ECO:0000256" key="1">
    <source>
        <dbReference type="ARBA" id="ARBA00004167"/>
    </source>
</evidence>
<dbReference type="Proteomes" id="UP000654993">
    <property type="component" value="Unassembled WGS sequence"/>
</dbReference>
<gene>
    <name evidence="7" type="ORF">PRECH8_12420</name>
</gene>
<keyword evidence="3 6" id="KW-0812">Transmembrane</keyword>
<dbReference type="RefSeq" id="WP_200966215.1">
    <property type="nucleotide sequence ID" value="NZ_BMAQ01000009.1"/>
</dbReference>
<reference evidence="7" key="1">
    <citation type="submission" date="2020-08" db="EMBL/GenBank/DDBJ databases">
        <authorList>
            <person name="Uke A."/>
            <person name="Chhe C."/>
            <person name="Baramee S."/>
            <person name="Kosugi A."/>
        </authorList>
    </citation>
    <scope>NUCLEOTIDE SEQUENCE</scope>
    <source>
        <strain evidence="7">DA-C8</strain>
    </source>
</reference>
<keyword evidence="5 6" id="KW-0472">Membrane</keyword>
<dbReference type="EMBL" id="BMAQ01000009">
    <property type="protein sequence ID" value="GFR37946.1"/>
    <property type="molecule type" value="Genomic_DNA"/>
</dbReference>
<dbReference type="GO" id="GO:0016020">
    <property type="term" value="C:membrane"/>
    <property type="evidence" value="ECO:0007669"/>
    <property type="project" value="UniProtKB-SubCell"/>
</dbReference>
<name>A0A916QBZ8_9BACL</name>
<protein>
    <recommendedName>
        <fullName evidence="9">YneF family protein</fullName>
    </recommendedName>
</protein>
<dbReference type="InterPro" id="IPR005359">
    <property type="entry name" value="UPF0154"/>
</dbReference>
<evidence type="ECO:0000256" key="3">
    <source>
        <dbReference type="ARBA" id="ARBA00022692"/>
    </source>
</evidence>
<proteinExistence type="inferred from homology"/>
<evidence type="ECO:0000256" key="5">
    <source>
        <dbReference type="ARBA" id="ARBA00023136"/>
    </source>
</evidence>
<evidence type="ECO:0000256" key="4">
    <source>
        <dbReference type="ARBA" id="ARBA00022989"/>
    </source>
</evidence>
<evidence type="ECO:0000313" key="8">
    <source>
        <dbReference type="Proteomes" id="UP000654993"/>
    </source>
</evidence>
<accession>A0A916QBZ8</accession>
<evidence type="ECO:0000256" key="2">
    <source>
        <dbReference type="ARBA" id="ARBA00006694"/>
    </source>
</evidence>
<keyword evidence="8" id="KW-1185">Reference proteome</keyword>
<comment type="similarity">
    <text evidence="2">Belongs to the UPF0154 family.</text>
</comment>
<evidence type="ECO:0000313" key="7">
    <source>
        <dbReference type="EMBL" id="GFR37946.1"/>
    </source>
</evidence>
<dbReference type="AlphaFoldDB" id="A0A916QBZ8"/>
<sequence length="69" mass="8175">MWDVILPILTGLAGILIGFFIGVFYLRKQLERMQSDPKMIQEMARKMGYKVNKQQLNQVQNMLKKQKFK</sequence>
<comment type="caution">
    <text evidence="7">The sequence shown here is derived from an EMBL/GenBank/DDBJ whole genome shotgun (WGS) entry which is preliminary data.</text>
</comment>
<keyword evidence="4 6" id="KW-1133">Transmembrane helix</keyword>
<dbReference type="Pfam" id="PF03672">
    <property type="entry name" value="UPF0154"/>
    <property type="match status" value="1"/>
</dbReference>
<comment type="subcellular location">
    <subcellularLocation>
        <location evidence="1">Membrane</location>
        <topology evidence="1">Single-pass membrane protein</topology>
    </subcellularLocation>
</comment>
<evidence type="ECO:0008006" key="9">
    <source>
        <dbReference type="Google" id="ProtNLM"/>
    </source>
</evidence>
<feature type="transmembrane region" description="Helical" evidence="6">
    <location>
        <begin position="6"/>
        <end position="26"/>
    </location>
</feature>
<organism evidence="7 8">
    <name type="scientific">Insulibacter thermoxylanivorax</name>
    <dbReference type="NCBI Taxonomy" id="2749268"/>
    <lineage>
        <taxon>Bacteria</taxon>
        <taxon>Bacillati</taxon>
        <taxon>Bacillota</taxon>
        <taxon>Bacilli</taxon>
        <taxon>Bacillales</taxon>
        <taxon>Paenibacillaceae</taxon>
        <taxon>Insulibacter</taxon>
    </lineage>
</organism>
<reference evidence="7" key="2">
    <citation type="journal article" date="2021" name="Data Brief">
        <title>Draft genome sequence data of the facultative, thermophilic, xylanolytic bacterium Paenibacillus sp. strain DA-C8.</title>
        <authorList>
            <person name="Chhe C."/>
            <person name="Uke A."/>
            <person name="Baramee S."/>
            <person name="Ungkulpasvich U."/>
            <person name="Tachaapaikoon C."/>
            <person name="Pason P."/>
            <person name="Waeonukul R."/>
            <person name="Ratanakhanokchai K."/>
            <person name="Kosugi A."/>
        </authorList>
    </citation>
    <scope>NUCLEOTIDE SEQUENCE</scope>
    <source>
        <strain evidence="7">DA-C8</strain>
    </source>
</reference>
<evidence type="ECO:0000256" key="6">
    <source>
        <dbReference type="SAM" id="Phobius"/>
    </source>
</evidence>